<accession>A0A8T0UWX0</accession>
<sequence>MHSNWKNTVKKSFLVCLCIQVLNSAIFFCYFNFCSKSSWMWSIGRGHESGEFWTVYKSNITRHIRIKFLHLNAGQEKFYDICVNLFFSIVKGSAILRSYKKTYNDYHFLVLQ</sequence>
<protein>
    <submittedName>
        <fullName evidence="2">Uncharacterized protein</fullName>
    </submittedName>
</protein>
<evidence type="ECO:0000256" key="1">
    <source>
        <dbReference type="SAM" id="Phobius"/>
    </source>
</evidence>
<dbReference type="Proteomes" id="UP000823388">
    <property type="component" value="Chromosome 3K"/>
</dbReference>
<name>A0A8T0UWX0_PANVG</name>
<dbReference type="AlphaFoldDB" id="A0A8T0UWX0"/>
<dbReference type="EMBL" id="CM029041">
    <property type="protein sequence ID" value="KAG2628772.1"/>
    <property type="molecule type" value="Genomic_DNA"/>
</dbReference>
<keyword evidence="1" id="KW-1133">Transmembrane helix</keyword>
<keyword evidence="1" id="KW-0472">Membrane</keyword>
<evidence type="ECO:0000313" key="3">
    <source>
        <dbReference type="Proteomes" id="UP000823388"/>
    </source>
</evidence>
<keyword evidence="3" id="KW-1185">Reference proteome</keyword>
<proteinExistence type="predicted"/>
<gene>
    <name evidence="2" type="ORF">PVAP13_3KG241827</name>
</gene>
<organism evidence="2 3">
    <name type="scientific">Panicum virgatum</name>
    <name type="common">Blackwell switchgrass</name>
    <dbReference type="NCBI Taxonomy" id="38727"/>
    <lineage>
        <taxon>Eukaryota</taxon>
        <taxon>Viridiplantae</taxon>
        <taxon>Streptophyta</taxon>
        <taxon>Embryophyta</taxon>
        <taxon>Tracheophyta</taxon>
        <taxon>Spermatophyta</taxon>
        <taxon>Magnoliopsida</taxon>
        <taxon>Liliopsida</taxon>
        <taxon>Poales</taxon>
        <taxon>Poaceae</taxon>
        <taxon>PACMAD clade</taxon>
        <taxon>Panicoideae</taxon>
        <taxon>Panicodae</taxon>
        <taxon>Paniceae</taxon>
        <taxon>Panicinae</taxon>
        <taxon>Panicum</taxon>
        <taxon>Panicum sect. Hiantes</taxon>
    </lineage>
</organism>
<comment type="caution">
    <text evidence="2">The sequence shown here is derived from an EMBL/GenBank/DDBJ whole genome shotgun (WGS) entry which is preliminary data.</text>
</comment>
<feature type="transmembrane region" description="Helical" evidence="1">
    <location>
        <begin position="12"/>
        <end position="33"/>
    </location>
</feature>
<reference evidence="2" key="1">
    <citation type="submission" date="2020-05" db="EMBL/GenBank/DDBJ databases">
        <title>WGS assembly of Panicum virgatum.</title>
        <authorList>
            <person name="Lovell J.T."/>
            <person name="Jenkins J."/>
            <person name="Shu S."/>
            <person name="Juenger T.E."/>
            <person name="Schmutz J."/>
        </authorList>
    </citation>
    <scope>NUCLEOTIDE SEQUENCE</scope>
    <source>
        <strain evidence="2">AP13</strain>
    </source>
</reference>
<evidence type="ECO:0000313" key="2">
    <source>
        <dbReference type="EMBL" id="KAG2628772.1"/>
    </source>
</evidence>
<keyword evidence="1" id="KW-0812">Transmembrane</keyword>